<dbReference type="AlphaFoldDB" id="A0A645HHA1"/>
<accession>A0A645HHA1</accession>
<dbReference type="EMBL" id="VSSQ01093622">
    <property type="protein sequence ID" value="MPN38408.1"/>
    <property type="molecule type" value="Genomic_DNA"/>
</dbReference>
<evidence type="ECO:0000313" key="1">
    <source>
        <dbReference type="EMBL" id="MPN38408.1"/>
    </source>
</evidence>
<reference evidence="1" key="1">
    <citation type="submission" date="2019-08" db="EMBL/GenBank/DDBJ databases">
        <authorList>
            <person name="Kucharzyk K."/>
            <person name="Murdoch R.W."/>
            <person name="Higgins S."/>
            <person name="Loffler F."/>
        </authorList>
    </citation>
    <scope>NUCLEOTIDE SEQUENCE</scope>
</reference>
<sequence>MVVQRAGHGGNGTARFAGDIFDRHVVGSLDSITGNATGNVSNTFIINLPKTEVNRPRANLSKQLWRRAVFCANCAQIMEEK</sequence>
<name>A0A645HHA1_9ZZZZ</name>
<gene>
    <name evidence="1" type="ORF">SDC9_185932</name>
</gene>
<protein>
    <submittedName>
        <fullName evidence="1">Uncharacterized protein</fullName>
    </submittedName>
</protein>
<organism evidence="1">
    <name type="scientific">bioreactor metagenome</name>
    <dbReference type="NCBI Taxonomy" id="1076179"/>
    <lineage>
        <taxon>unclassified sequences</taxon>
        <taxon>metagenomes</taxon>
        <taxon>ecological metagenomes</taxon>
    </lineage>
</organism>
<proteinExistence type="predicted"/>
<comment type="caution">
    <text evidence="1">The sequence shown here is derived from an EMBL/GenBank/DDBJ whole genome shotgun (WGS) entry which is preliminary data.</text>
</comment>